<dbReference type="Proteomes" id="UP001591681">
    <property type="component" value="Unassembled WGS sequence"/>
</dbReference>
<evidence type="ECO:0000313" key="4">
    <source>
        <dbReference type="EMBL" id="KAL2093129.1"/>
    </source>
</evidence>
<feature type="region of interest" description="Disordered" evidence="2">
    <location>
        <begin position="78"/>
        <end position="109"/>
    </location>
</feature>
<evidence type="ECO:0000259" key="3">
    <source>
        <dbReference type="SMART" id="SM00717"/>
    </source>
</evidence>
<dbReference type="CDD" id="cd00167">
    <property type="entry name" value="SANT"/>
    <property type="match status" value="1"/>
</dbReference>
<gene>
    <name evidence="4" type="ORF">ACEWY4_010441</name>
</gene>
<feature type="region of interest" description="Disordered" evidence="2">
    <location>
        <begin position="133"/>
        <end position="194"/>
    </location>
</feature>
<dbReference type="SMART" id="SM00717">
    <property type="entry name" value="SANT"/>
    <property type="match status" value="1"/>
</dbReference>
<dbReference type="EMBL" id="JBHFQA010000009">
    <property type="protein sequence ID" value="KAL2093129.1"/>
    <property type="molecule type" value="Genomic_DNA"/>
</dbReference>
<sequence length="322" mass="35633">MSERTKVRAKRSPAFTQEEMDILLDEVQKHRATLFGGTKGVKSVAAKIQRWEAIAKCMAPSGPCGLRDWQRVRKKWQEFASQTKRKEATARRAAQATGGGAPTGPDLTPDELRVLSIVGTTACEMIAGGRWTCQGTRDVSPAQEEGEDGEEEDGEQPSGSRPTAAHLTTTSRVVSDFSPPPPFPPYPTTPAGRAGVRIRGTMRGRRPTLTSCTCSERLMASEEEKLVVLRGIEAHLALCSATQQQMLELQTERIVLQREKMALRREEVALRREEMELQRWQVELAEAQFARPSISVPIILPQGSGTCHMPHSTFLCNVYHSI</sequence>
<proteinExistence type="predicted"/>
<reference evidence="4 5" key="1">
    <citation type="submission" date="2024-09" db="EMBL/GenBank/DDBJ databases">
        <title>A chromosome-level genome assembly of Gray's grenadier anchovy, Coilia grayii.</title>
        <authorList>
            <person name="Fu Z."/>
        </authorList>
    </citation>
    <scope>NUCLEOTIDE SEQUENCE [LARGE SCALE GENOMIC DNA]</scope>
    <source>
        <strain evidence="4">G4</strain>
        <tissue evidence="4">Muscle</tissue>
    </source>
</reference>
<evidence type="ECO:0000256" key="1">
    <source>
        <dbReference type="SAM" id="Coils"/>
    </source>
</evidence>
<name>A0ABD1K1W7_9TELE</name>
<organism evidence="4 5">
    <name type="scientific">Coilia grayii</name>
    <name type="common">Gray's grenadier anchovy</name>
    <dbReference type="NCBI Taxonomy" id="363190"/>
    <lineage>
        <taxon>Eukaryota</taxon>
        <taxon>Metazoa</taxon>
        <taxon>Chordata</taxon>
        <taxon>Craniata</taxon>
        <taxon>Vertebrata</taxon>
        <taxon>Euteleostomi</taxon>
        <taxon>Actinopterygii</taxon>
        <taxon>Neopterygii</taxon>
        <taxon>Teleostei</taxon>
        <taxon>Clupei</taxon>
        <taxon>Clupeiformes</taxon>
        <taxon>Clupeoidei</taxon>
        <taxon>Engraulidae</taxon>
        <taxon>Coilinae</taxon>
        <taxon>Coilia</taxon>
    </lineage>
</organism>
<dbReference type="InterPro" id="IPR028002">
    <property type="entry name" value="Myb_DNA-bind_5"/>
</dbReference>
<feature type="compositionally biased region" description="Pro residues" evidence="2">
    <location>
        <begin position="178"/>
        <end position="188"/>
    </location>
</feature>
<dbReference type="Gene3D" id="1.10.10.60">
    <property type="entry name" value="Homeodomain-like"/>
    <property type="match status" value="1"/>
</dbReference>
<evidence type="ECO:0000313" key="5">
    <source>
        <dbReference type="Proteomes" id="UP001591681"/>
    </source>
</evidence>
<protein>
    <recommendedName>
        <fullName evidence="3">Myb-like domain-containing protein</fullName>
    </recommendedName>
</protein>
<dbReference type="PANTHER" id="PTHR23098:SF16">
    <property type="entry name" value="REGULATORY PROTEIN ZESTE"/>
    <property type="match status" value="1"/>
</dbReference>
<keyword evidence="5" id="KW-1185">Reference proteome</keyword>
<comment type="caution">
    <text evidence="4">The sequence shown here is derived from an EMBL/GenBank/DDBJ whole genome shotgun (WGS) entry which is preliminary data.</text>
</comment>
<dbReference type="PANTHER" id="PTHR23098">
    <property type="entry name" value="AGAP001331-PA-RELATED"/>
    <property type="match status" value="1"/>
</dbReference>
<evidence type="ECO:0000256" key="2">
    <source>
        <dbReference type="SAM" id="MobiDB-lite"/>
    </source>
</evidence>
<dbReference type="Pfam" id="PF13873">
    <property type="entry name" value="Myb_DNA-bind_5"/>
    <property type="match status" value="1"/>
</dbReference>
<keyword evidence="1" id="KW-0175">Coiled coil</keyword>
<feature type="domain" description="Myb-like" evidence="3">
    <location>
        <begin position="11"/>
        <end position="82"/>
    </location>
</feature>
<feature type="compositionally biased region" description="Acidic residues" evidence="2">
    <location>
        <begin position="144"/>
        <end position="155"/>
    </location>
</feature>
<dbReference type="InterPro" id="IPR001005">
    <property type="entry name" value="SANT/Myb"/>
</dbReference>
<feature type="compositionally biased region" description="Polar residues" evidence="2">
    <location>
        <begin position="157"/>
        <end position="173"/>
    </location>
</feature>
<accession>A0ABD1K1W7</accession>
<feature type="coiled-coil region" evidence="1">
    <location>
        <begin position="246"/>
        <end position="290"/>
    </location>
</feature>
<dbReference type="AlphaFoldDB" id="A0ABD1K1W7"/>